<evidence type="ECO:0000256" key="1">
    <source>
        <dbReference type="SAM" id="MobiDB-lite"/>
    </source>
</evidence>
<feature type="compositionally biased region" description="Polar residues" evidence="1">
    <location>
        <begin position="219"/>
        <end position="244"/>
    </location>
</feature>
<dbReference type="AlphaFoldDB" id="A0AAD6ZNG9"/>
<feature type="compositionally biased region" description="Polar residues" evidence="1">
    <location>
        <begin position="173"/>
        <end position="197"/>
    </location>
</feature>
<dbReference type="EMBL" id="JARIHO010000036">
    <property type="protein sequence ID" value="KAJ7331083.1"/>
    <property type="molecule type" value="Genomic_DNA"/>
</dbReference>
<dbReference type="Proteomes" id="UP001218218">
    <property type="component" value="Unassembled WGS sequence"/>
</dbReference>
<feature type="compositionally biased region" description="Low complexity" evidence="1">
    <location>
        <begin position="53"/>
        <end position="77"/>
    </location>
</feature>
<feature type="compositionally biased region" description="Basic and acidic residues" evidence="1">
    <location>
        <begin position="115"/>
        <end position="127"/>
    </location>
</feature>
<reference evidence="2" key="1">
    <citation type="submission" date="2023-03" db="EMBL/GenBank/DDBJ databases">
        <title>Massive genome expansion in bonnet fungi (Mycena s.s.) driven by repeated elements and novel gene families across ecological guilds.</title>
        <authorList>
            <consortium name="Lawrence Berkeley National Laboratory"/>
            <person name="Harder C.B."/>
            <person name="Miyauchi S."/>
            <person name="Viragh M."/>
            <person name="Kuo A."/>
            <person name="Thoen E."/>
            <person name="Andreopoulos B."/>
            <person name="Lu D."/>
            <person name="Skrede I."/>
            <person name="Drula E."/>
            <person name="Henrissat B."/>
            <person name="Morin E."/>
            <person name="Kohler A."/>
            <person name="Barry K."/>
            <person name="LaButti K."/>
            <person name="Morin E."/>
            <person name="Salamov A."/>
            <person name="Lipzen A."/>
            <person name="Mereny Z."/>
            <person name="Hegedus B."/>
            <person name="Baldrian P."/>
            <person name="Stursova M."/>
            <person name="Weitz H."/>
            <person name="Taylor A."/>
            <person name="Grigoriev I.V."/>
            <person name="Nagy L.G."/>
            <person name="Martin F."/>
            <person name="Kauserud H."/>
        </authorList>
    </citation>
    <scope>NUCLEOTIDE SEQUENCE</scope>
    <source>
        <strain evidence="2">CBHHK002</strain>
    </source>
</reference>
<feature type="compositionally biased region" description="Low complexity" evidence="1">
    <location>
        <begin position="245"/>
        <end position="260"/>
    </location>
</feature>
<accession>A0AAD6ZNG9</accession>
<evidence type="ECO:0000313" key="2">
    <source>
        <dbReference type="EMBL" id="KAJ7331083.1"/>
    </source>
</evidence>
<proteinExistence type="predicted"/>
<comment type="caution">
    <text evidence="2">The sequence shown here is derived from an EMBL/GenBank/DDBJ whole genome shotgun (WGS) entry which is preliminary data.</text>
</comment>
<name>A0AAD6ZNG9_9AGAR</name>
<feature type="compositionally biased region" description="Basic and acidic residues" evidence="1">
    <location>
        <begin position="284"/>
        <end position="295"/>
    </location>
</feature>
<protein>
    <submittedName>
        <fullName evidence="2">Uncharacterized protein</fullName>
    </submittedName>
</protein>
<feature type="region of interest" description="Disordered" evidence="1">
    <location>
        <begin position="358"/>
        <end position="406"/>
    </location>
</feature>
<feature type="region of interest" description="Disordered" evidence="1">
    <location>
        <begin position="1"/>
        <end position="77"/>
    </location>
</feature>
<organism evidence="2 3">
    <name type="scientific">Mycena albidolilacea</name>
    <dbReference type="NCBI Taxonomy" id="1033008"/>
    <lineage>
        <taxon>Eukaryota</taxon>
        <taxon>Fungi</taxon>
        <taxon>Dikarya</taxon>
        <taxon>Basidiomycota</taxon>
        <taxon>Agaricomycotina</taxon>
        <taxon>Agaricomycetes</taxon>
        <taxon>Agaricomycetidae</taxon>
        <taxon>Agaricales</taxon>
        <taxon>Marasmiineae</taxon>
        <taxon>Mycenaceae</taxon>
        <taxon>Mycena</taxon>
    </lineage>
</organism>
<keyword evidence="3" id="KW-1185">Reference proteome</keyword>
<evidence type="ECO:0000313" key="3">
    <source>
        <dbReference type="Proteomes" id="UP001218218"/>
    </source>
</evidence>
<gene>
    <name evidence="2" type="ORF">DFH08DRAFT_815165</name>
</gene>
<sequence length="406" mass="41453">MSFLGGIFARNNPSASKSNSSKTDLSHSSSPSNSHSGTPHLGSPASPHSLSPSNSGLYYGNANGSNAGNSSYAASSQASSPTAEYVSFIAAGPSSPNGRGFVYAGDSPLNNANAKEGRQKDRKDGKKSGGGGLGFFGRKRSRNDLTPPVLSLSPGSNSELDPPPNPGRPSYLSRLSTSSELPPTTANLSPTGSSAQSLRPGYWGTGSPSTRSLPPPSTVHSSSSLAPGGSHTYTGSLLTPSISPTKSTTTAKSAKSAGAKSGRRFAFWARGKGAPESPSPTKRGGGEGKEGKEGGESEFNLRSFRHVSPAAINTSANSPLAGATTSYTNLNSSQTNLMGGSTAKLTASNLFSLELEMDLGSAPRRPRPRGGSDASASSGSRISVAAFREVSRSNSLAPPMKKKTIR</sequence>
<feature type="region of interest" description="Disordered" evidence="1">
    <location>
        <begin position="96"/>
        <end position="303"/>
    </location>
</feature>
<feature type="compositionally biased region" description="Low complexity" evidence="1">
    <location>
        <begin position="14"/>
        <end position="36"/>
    </location>
</feature>
<feature type="compositionally biased region" description="Low complexity" evidence="1">
    <location>
        <begin position="369"/>
        <end position="386"/>
    </location>
</feature>